<dbReference type="SUPFAM" id="SSF55455">
    <property type="entry name" value="SRF-like"/>
    <property type="match status" value="1"/>
</dbReference>
<dbReference type="Pfam" id="PF00319">
    <property type="entry name" value="SRF-TF"/>
    <property type="match status" value="1"/>
</dbReference>
<evidence type="ECO:0000313" key="8">
    <source>
        <dbReference type="Proteomes" id="UP001341840"/>
    </source>
</evidence>
<evidence type="ECO:0000256" key="1">
    <source>
        <dbReference type="ARBA" id="ARBA00004123"/>
    </source>
</evidence>
<feature type="domain" description="MADS-box" evidence="6">
    <location>
        <begin position="88"/>
        <end position="136"/>
    </location>
</feature>
<dbReference type="CDD" id="cd00266">
    <property type="entry name" value="MADS_SRF_like"/>
    <property type="match status" value="1"/>
</dbReference>
<evidence type="ECO:0000256" key="4">
    <source>
        <dbReference type="ARBA" id="ARBA00023163"/>
    </source>
</evidence>
<dbReference type="InterPro" id="IPR033897">
    <property type="entry name" value="SRF-like_MADS-box"/>
</dbReference>
<dbReference type="PANTHER" id="PTHR11945:SF534">
    <property type="entry name" value="MYOCYTE-SPECIFIC ENHANCER FACTOR 2"/>
    <property type="match status" value="1"/>
</dbReference>
<gene>
    <name evidence="7" type="ORF">PIB30_059059</name>
</gene>
<keyword evidence="8" id="KW-1185">Reference proteome</keyword>
<comment type="subcellular location">
    <subcellularLocation>
        <location evidence="1">Nucleus</location>
    </subcellularLocation>
</comment>
<dbReference type="Gene3D" id="3.40.1810.10">
    <property type="entry name" value="Transcription factor, MADS-box"/>
    <property type="match status" value="1"/>
</dbReference>
<name>A0ABU6RK50_9FABA</name>
<evidence type="ECO:0000313" key="7">
    <source>
        <dbReference type="EMBL" id="MED6124453.1"/>
    </source>
</evidence>
<protein>
    <recommendedName>
        <fullName evidence="6">MADS-box domain-containing protein</fullName>
    </recommendedName>
</protein>
<accession>A0ABU6RK50</accession>
<dbReference type="EMBL" id="JASCZI010030712">
    <property type="protein sequence ID" value="MED6124453.1"/>
    <property type="molecule type" value="Genomic_DNA"/>
</dbReference>
<evidence type="ECO:0000256" key="5">
    <source>
        <dbReference type="ARBA" id="ARBA00023242"/>
    </source>
</evidence>
<organism evidence="7 8">
    <name type="scientific">Stylosanthes scabra</name>
    <dbReference type="NCBI Taxonomy" id="79078"/>
    <lineage>
        <taxon>Eukaryota</taxon>
        <taxon>Viridiplantae</taxon>
        <taxon>Streptophyta</taxon>
        <taxon>Embryophyta</taxon>
        <taxon>Tracheophyta</taxon>
        <taxon>Spermatophyta</taxon>
        <taxon>Magnoliopsida</taxon>
        <taxon>eudicotyledons</taxon>
        <taxon>Gunneridae</taxon>
        <taxon>Pentapetalae</taxon>
        <taxon>rosids</taxon>
        <taxon>fabids</taxon>
        <taxon>Fabales</taxon>
        <taxon>Fabaceae</taxon>
        <taxon>Papilionoideae</taxon>
        <taxon>50 kb inversion clade</taxon>
        <taxon>dalbergioids sensu lato</taxon>
        <taxon>Dalbergieae</taxon>
        <taxon>Pterocarpus clade</taxon>
        <taxon>Stylosanthes</taxon>
    </lineage>
</organism>
<keyword evidence="4" id="KW-0804">Transcription</keyword>
<reference evidence="7 8" key="1">
    <citation type="journal article" date="2023" name="Plants (Basel)">
        <title>Bridging the Gap: Combining Genomics and Transcriptomics Approaches to Understand Stylosanthes scabra, an Orphan Legume from the Brazilian Caatinga.</title>
        <authorList>
            <person name="Ferreira-Neto J.R.C."/>
            <person name="da Silva M.D."/>
            <person name="Binneck E."/>
            <person name="de Melo N.F."/>
            <person name="da Silva R.H."/>
            <person name="de Melo A.L.T.M."/>
            <person name="Pandolfi V."/>
            <person name="Bustamante F.O."/>
            <person name="Brasileiro-Vidal A.C."/>
            <person name="Benko-Iseppon A.M."/>
        </authorList>
    </citation>
    <scope>NUCLEOTIDE SEQUENCE [LARGE SCALE GENOMIC DNA]</scope>
    <source>
        <tissue evidence="7">Leaves</tissue>
    </source>
</reference>
<keyword evidence="3" id="KW-0238">DNA-binding</keyword>
<keyword evidence="2" id="KW-0805">Transcription regulation</keyword>
<dbReference type="InterPro" id="IPR036879">
    <property type="entry name" value="TF_MADSbox_sf"/>
</dbReference>
<dbReference type="PANTHER" id="PTHR11945">
    <property type="entry name" value="MADS BOX PROTEIN"/>
    <property type="match status" value="1"/>
</dbReference>
<evidence type="ECO:0000256" key="2">
    <source>
        <dbReference type="ARBA" id="ARBA00023015"/>
    </source>
</evidence>
<dbReference type="SMART" id="SM00432">
    <property type="entry name" value="MADS"/>
    <property type="match status" value="1"/>
</dbReference>
<dbReference type="PROSITE" id="PS50066">
    <property type="entry name" value="MADS_BOX_2"/>
    <property type="match status" value="1"/>
</dbReference>
<evidence type="ECO:0000256" key="3">
    <source>
        <dbReference type="ARBA" id="ARBA00023125"/>
    </source>
</evidence>
<comment type="caution">
    <text evidence="7">The sequence shown here is derived from an EMBL/GenBank/DDBJ whole genome shotgun (WGS) entry which is preliminary data.</text>
</comment>
<sequence>MNDTIIYDLRPLSLSLSLSTFSLRNGSRTLPRIGAFAYRTRFGHDIHRHLFVTQQCQDYCKQTTQGVRAIQSPVINNSNNEEVIVKTINKRRVKLQLIIDPSSRKATYKKRRGGLLKKIEQLCILCGIQACIVIFGPGDTKPTVWPSVEEASKIVQKFEEIPEMERFNRTISHREYRQQRII</sequence>
<dbReference type="Proteomes" id="UP001341840">
    <property type="component" value="Unassembled WGS sequence"/>
</dbReference>
<dbReference type="InterPro" id="IPR002100">
    <property type="entry name" value="TF_MADSbox"/>
</dbReference>
<dbReference type="PRINTS" id="PR00404">
    <property type="entry name" value="MADSDOMAIN"/>
</dbReference>
<keyword evidence="5" id="KW-0539">Nucleus</keyword>
<proteinExistence type="predicted"/>
<evidence type="ECO:0000259" key="6">
    <source>
        <dbReference type="PROSITE" id="PS50066"/>
    </source>
</evidence>